<dbReference type="PANTHER" id="PTHR43140">
    <property type="entry name" value="TYPE-1 RESTRICTION ENZYME ECOKI SPECIFICITY PROTEIN"/>
    <property type="match status" value="1"/>
</dbReference>
<evidence type="ECO:0000256" key="2">
    <source>
        <dbReference type="ARBA" id="ARBA00022747"/>
    </source>
</evidence>
<gene>
    <name evidence="7" type="ORF">H6G74_19660</name>
</gene>
<sequence>MSDELTELPNSWKWIKLGDIALPSDKKVEPTEIQSIPYIGLEHIEKNTGNLLGYGNSKDVKSTKSKFYSGDLLYGKLRPYLNKVHVVNFEGVCSTDILVFSNYPYIYNEFLKYRFLNKDFVSYASQNVNGVQHPRVNFPTLADFSLALPPLNEQKRIVAKIEELNDRTQKTKEALDSIPQLCDRFRQSVLAAAFRGDLTADWREQNPDVEPASVVLERIRKERRQNWEEEEITKFQRSGRQPKDDRWKEKYKEIAIPQLSELPPLVESWDYSYIETLLSIKRAGLKTGPFGSLLKKHEHRNTGIPVLGIENISQTGFVEGNKIYIDEVKAQELIDYEVHGGDIIISRSGTVGEICVVPYGLGEARISTNLIRVCLEQKVILSDYFCFLFRGSQFLLDQISELCSGSTRDFLNQSILSSLIFPIPPLNEQQEIIFRIQSIFKIIENIEKQYQQAKGKLDHLNQSILAKAFRGELVPQDPDDEPASVLLERIRAEREKLNNSKPKSDNSSKRKRKTVEGQGVLPGFE</sequence>
<evidence type="ECO:0000256" key="5">
    <source>
        <dbReference type="SAM" id="MobiDB-lite"/>
    </source>
</evidence>
<keyword evidence="8" id="KW-1185">Reference proteome</keyword>
<keyword evidence="7" id="KW-0540">Nuclease</keyword>
<dbReference type="PANTHER" id="PTHR43140:SF1">
    <property type="entry name" value="TYPE I RESTRICTION ENZYME ECOKI SPECIFICITY SUBUNIT"/>
    <property type="match status" value="1"/>
</dbReference>
<feature type="domain" description="Type I restriction modification DNA specificity" evidence="6">
    <location>
        <begin position="294"/>
        <end position="452"/>
    </location>
</feature>
<keyword evidence="7" id="KW-0255">Endonuclease</keyword>
<dbReference type="Pfam" id="PF01420">
    <property type="entry name" value="Methylase_S"/>
    <property type="match status" value="2"/>
</dbReference>
<name>A0ABR8FZZ7_9NOSO</name>
<keyword evidence="3" id="KW-0238">DNA-binding</keyword>
<feature type="region of interest" description="Disordered" evidence="5">
    <location>
        <begin position="493"/>
        <end position="525"/>
    </location>
</feature>
<feature type="compositionally biased region" description="Basic and acidic residues" evidence="5">
    <location>
        <begin position="493"/>
        <end position="508"/>
    </location>
</feature>
<accession>A0ABR8FZZ7</accession>
<evidence type="ECO:0000256" key="1">
    <source>
        <dbReference type="ARBA" id="ARBA00010923"/>
    </source>
</evidence>
<comment type="subunit">
    <text evidence="4">The methyltransferase is composed of M and S polypeptides.</text>
</comment>
<evidence type="ECO:0000256" key="4">
    <source>
        <dbReference type="ARBA" id="ARBA00038652"/>
    </source>
</evidence>
<protein>
    <submittedName>
        <fullName evidence="7">Restriction endonuclease subunit S</fullName>
    </submittedName>
</protein>
<comment type="caution">
    <text evidence="7">The sequence shown here is derived from an EMBL/GenBank/DDBJ whole genome shotgun (WGS) entry which is preliminary data.</text>
</comment>
<comment type="similarity">
    <text evidence="1">Belongs to the type-I restriction system S methylase family.</text>
</comment>
<dbReference type="InterPro" id="IPR051212">
    <property type="entry name" value="Type-I_RE_S_subunit"/>
</dbReference>
<evidence type="ECO:0000259" key="6">
    <source>
        <dbReference type="Pfam" id="PF01420"/>
    </source>
</evidence>
<evidence type="ECO:0000313" key="7">
    <source>
        <dbReference type="EMBL" id="MBD2596532.1"/>
    </source>
</evidence>
<dbReference type="Gene3D" id="3.90.220.20">
    <property type="entry name" value="DNA methylase specificity domains"/>
    <property type="match status" value="2"/>
</dbReference>
<dbReference type="Proteomes" id="UP000603457">
    <property type="component" value="Unassembled WGS sequence"/>
</dbReference>
<dbReference type="SUPFAM" id="SSF116734">
    <property type="entry name" value="DNA methylase specificity domain"/>
    <property type="match status" value="2"/>
</dbReference>
<keyword evidence="7" id="KW-0378">Hydrolase</keyword>
<dbReference type="RefSeq" id="WP_190969258.1">
    <property type="nucleotide sequence ID" value="NZ_JACJTB010000028.1"/>
</dbReference>
<evidence type="ECO:0000256" key="3">
    <source>
        <dbReference type="ARBA" id="ARBA00023125"/>
    </source>
</evidence>
<dbReference type="EMBL" id="JACJTB010000028">
    <property type="protein sequence ID" value="MBD2596532.1"/>
    <property type="molecule type" value="Genomic_DNA"/>
</dbReference>
<dbReference type="InterPro" id="IPR044946">
    <property type="entry name" value="Restrct_endonuc_typeI_TRD_sf"/>
</dbReference>
<evidence type="ECO:0000313" key="8">
    <source>
        <dbReference type="Proteomes" id="UP000603457"/>
    </source>
</evidence>
<reference evidence="7 8" key="1">
    <citation type="journal article" date="2020" name="ISME J.">
        <title>Comparative genomics reveals insights into cyanobacterial evolution and habitat adaptation.</title>
        <authorList>
            <person name="Chen M.Y."/>
            <person name="Teng W.K."/>
            <person name="Zhao L."/>
            <person name="Hu C.X."/>
            <person name="Zhou Y.K."/>
            <person name="Han B.P."/>
            <person name="Song L.R."/>
            <person name="Shu W.S."/>
        </authorList>
    </citation>
    <scope>NUCLEOTIDE SEQUENCE [LARGE SCALE GENOMIC DNA]</scope>
    <source>
        <strain evidence="7 8">FACHB-130</strain>
    </source>
</reference>
<dbReference type="GO" id="GO:0004519">
    <property type="term" value="F:endonuclease activity"/>
    <property type="evidence" value="ECO:0007669"/>
    <property type="project" value="UniProtKB-KW"/>
</dbReference>
<keyword evidence="2" id="KW-0680">Restriction system</keyword>
<proteinExistence type="inferred from homology"/>
<organism evidence="7 8">
    <name type="scientific">Nostoc spongiaeforme FACHB-130</name>
    <dbReference type="NCBI Taxonomy" id="1357510"/>
    <lineage>
        <taxon>Bacteria</taxon>
        <taxon>Bacillati</taxon>
        <taxon>Cyanobacteriota</taxon>
        <taxon>Cyanophyceae</taxon>
        <taxon>Nostocales</taxon>
        <taxon>Nostocaceae</taxon>
        <taxon>Nostoc</taxon>
    </lineage>
</organism>
<feature type="domain" description="Type I restriction modification DNA specificity" evidence="6">
    <location>
        <begin position="10"/>
        <end position="175"/>
    </location>
</feature>
<dbReference type="InterPro" id="IPR000055">
    <property type="entry name" value="Restrct_endonuc_typeI_TRD"/>
</dbReference>